<evidence type="ECO:0000313" key="7">
    <source>
        <dbReference type="EMBL" id="OPX55345.1"/>
    </source>
</evidence>
<evidence type="ECO:0000256" key="1">
    <source>
        <dbReference type="ARBA" id="ARBA00004651"/>
    </source>
</evidence>
<name>A0A1T4PS05_9GAMM</name>
<proteinExistence type="predicted"/>
<organism evidence="7 8">
    <name type="scientific">Oceanospirillum multiglobuliferum</name>
    <dbReference type="NCBI Taxonomy" id="64969"/>
    <lineage>
        <taxon>Bacteria</taxon>
        <taxon>Pseudomonadati</taxon>
        <taxon>Pseudomonadota</taxon>
        <taxon>Gammaproteobacteria</taxon>
        <taxon>Oceanospirillales</taxon>
        <taxon>Oceanospirillaceae</taxon>
        <taxon>Oceanospirillum</taxon>
    </lineage>
</organism>
<comment type="subcellular location">
    <subcellularLocation>
        <location evidence="1">Cell membrane</location>
        <topology evidence="1">Multi-pass membrane protein</topology>
    </subcellularLocation>
</comment>
<dbReference type="PANTHER" id="PTHR30086:SF20">
    <property type="entry name" value="ARGININE EXPORTER PROTEIN ARGO-RELATED"/>
    <property type="match status" value="1"/>
</dbReference>
<evidence type="ECO:0000256" key="5">
    <source>
        <dbReference type="ARBA" id="ARBA00023136"/>
    </source>
</evidence>
<dbReference type="AlphaFoldDB" id="A0A1T4PS05"/>
<dbReference type="EMBL" id="MTSM01000010">
    <property type="protein sequence ID" value="OPX55345.1"/>
    <property type="molecule type" value="Genomic_DNA"/>
</dbReference>
<dbReference type="GO" id="GO:0015171">
    <property type="term" value="F:amino acid transmembrane transporter activity"/>
    <property type="evidence" value="ECO:0007669"/>
    <property type="project" value="TreeGrafter"/>
</dbReference>
<reference evidence="7 8" key="1">
    <citation type="submission" date="2017-01" db="EMBL/GenBank/DDBJ databases">
        <title>Genome Sequencing of a Marine Spirillum, Oceanospirillum multiglobuliferum ATCC 33336, from Japan.</title>
        <authorList>
            <person name="Carney J.G."/>
            <person name="Trachtenberg A.M."/>
            <person name="Rheaume B.A."/>
            <person name="Linnane J.D."/>
            <person name="Pitts N.L."/>
            <person name="Mykles D.L."/>
            <person name="Maclea K.S."/>
        </authorList>
    </citation>
    <scope>NUCLEOTIDE SEQUENCE [LARGE SCALE GENOMIC DNA]</scope>
    <source>
        <strain evidence="7 8">ATCC 33336</strain>
    </source>
</reference>
<feature type="transmembrane region" description="Helical" evidence="6">
    <location>
        <begin position="188"/>
        <end position="206"/>
    </location>
</feature>
<feature type="transmembrane region" description="Helical" evidence="6">
    <location>
        <begin position="46"/>
        <end position="68"/>
    </location>
</feature>
<keyword evidence="3 6" id="KW-0812">Transmembrane</keyword>
<keyword evidence="8" id="KW-1185">Reference proteome</keyword>
<protein>
    <submittedName>
        <fullName evidence="7">Amino acid transporter</fullName>
    </submittedName>
</protein>
<evidence type="ECO:0000313" key="8">
    <source>
        <dbReference type="Proteomes" id="UP000191418"/>
    </source>
</evidence>
<dbReference type="GO" id="GO:0005886">
    <property type="term" value="C:plasma membrane"/>
    <property type="evidence" value="ECO:0007669"/>
    <property type="project" value="UniProtKB-SubCell"/>
</dbReference>
<gene>
    <name evidence="7" type="ORF">BTE48_09265</name>
</gene>
<evidence type="ECO:0000256" key="3">
    <source>
        <dbReference type="ARBA" id="ARBA00022692"/>
    </source>
</evidence>
<feature type="transmembrane region" description="Helical" evidence="6">
    <location>
        <begin position="152"/>
        <end position="176"/>
    </location>
</feature>
<feature type="transmembrane region" description="Helical" evidence="6">
    <location>
        <begin position="74"/>
        <end position="92"/>
    </location>
</feature>
<dbReference type="PANTHER" id="PTHR30086">
    <property type="entry name" value="ARGININE EXPORTER PROTEIN ARGO"/>
    <property type="match status" value="1"/>
</dbReference>
<dbReference type="Pfam" id="PF01810">
    <property type="entry name" value="LysE"/>
    <property type="match status" value="1"/>
</dbReference>
<dbReference type="InterPro" id="IPR001123">
    <property type="entry name" value="LeuE-type"/>
</dbReference>
<evidence type="ECO:0000256" key="4">
    <source>
        <dbReference type="ARBA" id="ARBA00022989"/>
    </source>
</evidence>
<dbReference type="Proteomes" id="UP000191418">
    <property type="component" value="Unassembled WGS sequence"/>
</dbReference>
<dbReference type="OrthoDB" id="5638726at2"/>
<accession>A0A1T4PS05</accession>
<dbReference type="RefSeq" id="WP_078745198.1">
    <property type="nucleotide sequence ID" value="NZ_FUXG01000009.1"/>
</dbReference>
<comment type="caution">
    <text evidence="7">The sequence shown here is derived from an EMBL/GenBank/DDBJ whole genome shotgun (WGS) entry which is preliminary data.</text>
</comment>
<sequence length="207" mass="22409">MGVMLSQSMLALLKGLGTSAGLIMAIGAQNAFVLSQGLRKQYHWHIAGICSLFDGILVSIGILGAGALITQSEFWLLAARWGGALFLFWYGFKALRSALKSNSLETGAAELTSLRSAIITTVAITLLNPHVYLDTVVLIGSIGGQYPADERLWFAVGAISFSFIWFFSISLGARWLAPLFKKPMAWRMLDAGVCLMMWSIAVSLLMA</sequence>
<keyword evidence="2" id="KW-1003">Cell membrane</keyword>
<feature type="transmembrane region" description="Helical" evidence="6">
    <location>
        <begin position="12"/>
        <end position="34"/>
    </location>
</feature>
<keyword evidence="4 6" id="KW-1133">Transmembrane helix</keyword>
<evidence type="ECO:0000256" key="6">
    <source>
        <dbReference type="SAM" id="Phobius"/>
    </source>
</evidence>
<keyword evidence="5 6" id="KW-0472">Membrane</keyword>
<evidence type="ECO:0000256" key="2">
    <source>
        <dbReference type="ARBA" id="ARBA00022475"/>
    </source>
</evidence>